<dbReference type="InterPro" id="IPR011057">
    <property type="entry name" value="Mss4-like_sf"/>
</dbReference>
<dbReference type="PROSITE" id="PS51891">
    <property type="entry name" value="CENP_V_GFA"/>
    <property type="match status" value="1"/>
</dbReference>
<keyword evidence="7" id="KW-1185">Reference proteome</keyword>
<evidence type="ECO:0000256" key="1">
    <source>
        <dbReference type="ARBA" id="ARBA00005495"/>
    </source>
</evidence>
<dbReference type="Proteomes" id="UP001201549">
    <property type="component" value="Unassembled WGS sequence"/>
</dbReference>
<evidence type="ECO:0000256" key="3">
    <source>
        <dbReference type="ARBA" id="ARBA00022833"/>
    </source>
</evidence>
<dbReference type="PANTHER" id="PTHR33337:SF40">
    <property type="entry name" value="CENP-V_GFA DOMAIN-CONTAINING PROTEIN-RELATED"/>
    <property type="match status" value="1"/>
</dbReference>
<name>A0ABT2FH09_9GAMM</name>
<evidence type="ECO:0000313" key="7">
    <source>
        <dbReference type="Proteomes" id="UP001201549"/>
    </source>
</evidence>
<comment type="caution">
    <text evidence="6">The sequence shown here is derived from an EMBL/GenBank/DDBJ whole genome shotgun (WGS) entry which is preliminary data.</text>
</comment>
<evidence type="ECO:0000313" key="6">
    <source>
        <dbReference type="EMBL" id="MCS4555607.1"/>
    </source>
</evidence>
<dbReference type="SUPFAM" id="SSF51316">
    <property type="entry name" value="Mss4-like"/>
    <property type="match status" value="1"/>
</dbReference>
<keyword evidence="4" id="KW-0456">Lyase</keyword>
<protein>
    <submittedName>
        <fullName evidence="6">GFA family protein</fullName>
    </submittedName>
</protein>
<gene>
    <name evidence="6" type="ORF">L9G74_04095</name>
</gene>
<reference evidence="7" key="1">
    <citation type="submission" date="2023-07" db="EMBL/GenBank/DDBJ databases">
        <title>Shewanella mangrovi sp. nov., an acetaldehyde- degrading bacterium isolated from mangrove sediment.</title>
        <authorList>
            <person name="Liu Y."/>
        </authorList>
    </citation>
    <scope>NUCLEOTIDE SEQUENCE [LARGE SCALE GENOMIC DNA]</scope>
    <source>
        <strain evidence="7">C32</strain>
    </source>
</reference>
<dbReference type="Pfam" id="PF04828">
    <property type="entry name" value="GFA"/>
    <property type="match status" value="1"/>
</dbReference>
<dbReference type="Gene3D" id="3.90.1590.10">
    <property type="entry name" value="glutathione-dependent formaldehyde- activating enzyme (gfa)"/>
    <property type="match status" value="1"/>
</dbReference>
<accession>A0ABT2FH09</accession>
<sequence length="136" mass="15008">MSQTLKGSCCCGSVSFTVKDEFSRFYFCYCQQCRQLTGSAHAANLFTSPANLTWLSGQDQLKRYDHPTRTFSKVFCRECGSALPFVNKSGEYLIVPAGCLLDAPSIAVQAQIFCDEQAPWHQAGVSAKRFVGFPEA</sequence>
<proteinExistence type="inferred from homology"/>
<organism evidence="6 7">
    <name type="scientific">Shewanella electrica</name>
    <dbReference type="NCBI Taxonomy" id="515560"/>
    <lineage>
        <taxon>Bacteria</taxon>
        <taxon>Pseudomonadati</taxon>
        <taxon>Pseudomonadota</taxon>
        <taxon>Gammaproteobacteria</taxon>
        <taxon>Alteromonadales</taxon>
        <taxon>Shewanellaceae</taxon>
        <taxon>Shewanella</taxon>
    </lineage>
</organism>
<keyword evidence="2" id="KW-0479">Metal-binding</keyword>
<dbReference type="RefSeq" id="WP_238895001.1">
    <property type="nucleotide sequence ID" value="NZ_JAKOGG010000002.1"/>
</dbReference>
<comment type="similarity">
    <text evidence="1">Belongs to the Gfa family.</text>
</comment>
<evidence type="ECO:0000256" key="4">
    <source>
        <dbReference type="ARBA" id="ARBA00023239"/>
    </source>
</evidence>
<keyword evidence="3" id="KW-0862">Zinc</keyword>
<evidence type="ECO:0000256" key="2">
    <source>
        <dbReference type="ARBA" id="ARBA00022723"/>
    </source>
</evidence>
<feature type="domain" description="CENP-V/GFA" evidence="5">
    <location>
        <begin position="5"/>
        <end position="121"/>
    </location>
</feature>
<dbReference type="EMBL" id="JAKOGG010000002">
    <property type="protein sequence ID" value="MCS4555607.1"/>
    <property type="molecule type" value="Genomic_DNA"/>
</dbReference>
<dbReference type="InterPro" id="IPR006913">
    <property type="entry name" value="CENP-V/GFA"/>
</dbReference>
<dbReference type="PANTHER" id="PTHR33337">
    <property type="entry name" value="GFA DOMAIN-CONTAINING PROTEIN"/>
    <property type="match status" value="1"/>
</dbReference>
<evidence type="ECO:0000259" key="5">
    <source>
        <dbReference type="PROSITE" id="PS51891"/>
    </source>
</evidence>